<reference evidence="2" key="1">
    <citation type="journal article" date="2020" name="Nature">
        <title>Giant virus diversity and host interactions through global metagenomics.</title>
        <authorList>
            <person name="Schulz F."/>
            <person name="Roux S."/>
            <person name="Paez-Espino D."/>
            <person name="Jungbluth S."/>
            <person name="Walsh D.A."/>
            <person name="Denef V.J."/>
            <person name="McMahon K.D."/>
            <person name="Konstantinidis K.T."/>
            <person name="Eloe-Fadrosh E.A."/>
            <person name="Kyrpides N.C."/>
            <person name="Woyke T."/>
        </authorList>
    </citation>
    <scope>NUCLEOTIDE SEQUENCE</scope>
    <source>
        <strain evidence="2">GVMAG-M-3300027963-9</strain>
    </source>
</reference>
<name>A0A6C0LSM3_9ZZZZ</name>
<organism evidence="2">
    <name type="scientific">viral metagenome</name>
    <dbReference type="NCBI Taxonomy" id="1070528"/>
    <lineage>
        <taxon>unclassified sequences</taxon>
        <taxon>metagenomes</taxon>
        <taxon>organismal metagenomes</taxon>
    </lineage>
</organism>
<dbReference type="EMBL" id="MN740537">
    <property type="protein sequence ID" value="QHU32252.1"/>
    <property type="molecule type" value="Genomic_DNA"/>
</dbReference>
<evidence type="ECO:0000256" key="1">
    <source>
        <dbReference type="SAM" id="MobiDB-lite"/>
    </source>
</evidence>
<proteinExistence type="predicted"/>
<sequence>MAAVKYAADFILKGQQLVNPIFYDEYHSIITDPKFYENITLQPYFITESFFNEVILIPLPSNTDRPKFQLRIINDTSEINEENESARRINNNDYFLSTNSLNYEELLSQLKKKYRTTNGPSSKNPMNVPSNIGNHLRLIELKKQLINYKKILERVLAKKPKKDEQFENLFTMNLKKSFYEDPLSTLKKIATVYPNLELNKLEVYSSPEEIQKRIDDIDEDRSKYLMLIEKNKEEIAKFTAVVNKNGSRKRIRLAPMGGKRRSNKKSRQNRK</sequence>
<dbReference type="AlphaFoldDB" id="A0A6C0LSM3"/>
<protein>
    <submittedName>
        <fullName evidence="2">Uncharacterized protein</fullName>
    </submittedName>
</protein>
<accession>A0A6C0LSM3</accession>
<feature type="region of interest" description="Disordered" evidence="1">
    <location>
        <begin position="249"/>
        <end position="271"/>
    </location>
</feature>
<evidence type="ECO:0000313" key="2">
    <source>
        <dbReference type="EMBL" id="QHU32252.1"/>
    </source>
</evidence>